<feature type="compositionally biased region" description="Low complexity" evidence="1">
    <location>
        <begin position="17"/>
        <end position="29"/>
    </location>
</feature>
<reference evidence="2" key="1">
    <citation type="submission" date="2021-08" db="EMBL/GenBank/DDBJ databases">
        <title>WGS assembly of Ceratopteris richardii.</title>
        <authorList>
            <person name="Marchant D.B."/>
            <person name="Chen G."/>
            <person name="Jenkins J."/>
            <person name="Shu S."/>
            <person name="Leebens-Mack J."/>
            <person name="Grimwood J."/>
            <person name="Schmutz J."/>
            <person name="Soltis P."/>
            <person name="Soltis D."/>
            <person name="Chen Z.-H."/>
        </authorList>
    </citation>
    <scope>NUCLEOTIDE SEQUENCE</scope>
    <source>
        <strain evidence="2">Whitten #5841</strain>
        <tissue evidence="2">Leaf</tissue>
    </source>
</reference>
<name>A0A8T2VIE6_CERRI</name>
<feature type="region of interest" description="Disordered" evidence="1">
    <location>
        <begin position="136"/>
        <end position="204"/>
    </location>
</feature>
<dbReference type="EMBL" id="CM035406">
    <property type="protein sequence ID" value="KAH7447020.1"/>
    <property type="molecule type" value="Genomic_DNA"/>
</dbReference>
<dbReference type="AlphaFoldDB" id="A0A8T2VIE6"/>
<proteinExistence type="predicted"/>
<protein>
    <submittedName>
        <fullName evidence="2">Uncharacterized protein</fullName>
    </submittedName>
</protein>
<feature type="region of interest" description="Disordered" evidence="1">
    <location>
        <begin position="1"/>
        <end position="108"/>
    </location>
</feature>
<organism evidence="2 3">
    <name type="scientific">Ceratopteris richardii</name>
    <name type="common">Triangle waterfern</name>
    <dbReference type="NCBI Taxonomy" id="49495"/>
    <lineage>
        <taxon>Eukaryota</taxon>
        <taxon>Viridiplantae</taxon>
        <taxon>Streptophyta</taxon>
        <taxon>Embryophyta</taxon>
        <taxon>Tracheophyta</taxon>
        <taxon>Polypodiopsida</taxon>
        <taxon>Polypodiidae</taxon>
        <taxon>Polypodiales</taxon>
        <taxon>Pteridineae</taxon>
        <taxon>Pteridaceae</taxon>
        <taxon>Parkerioideae</taxon>
        <taxon>Ceratopteris</taxon>
    </lineage>
</organism>
<feature type="compositionally biased region" description="Basic and acidic residues" evidence="1">
    <location>
        <begin position="148"/>
        <end position="158"/>
    </location>
</feature>
<feature type="compositionally biased region" description="Basic and acidic residues" evidence="1">
    <location>
        <begin position="79"/>
        <end position="94"/>
    </location>
</feature>
<evidence type="ECO:0000256" key="1">
    <source>
        <dbReference type="SAM" id="MobiDB-lite"/>
    </source>
</evidence>
<dbReference type="OrthoDB" id="10570864at2759"/>
<evidence type="ECO:0000313" key="3">
    <source>
        <dbReference type="Proteomes" id="UP000825935"/>
    </source>
</evidence>
<accession>A0A8T2VIE6</accession>
<keyword evidence="3" id="KW-1185">Reference proteome</keyword>
<feature type="compositionally biased region" description="Basic and acidic residues" evidence="1">
    <location>
        <begin position="188"/>
        <end position="197"/>
    </location>
</feature>
<sequence>MASTSDPPSASGTEPISAAAPLSDLPPSSSKRRWNPSTWRYAIEEVQPELGSRPRSSGSGAAFPSSMAPPASGKLRTHVAQDHVSVKDSEEPARRSAYGGRSDESRAWRGMEFSEYRARNAQSVKSQEWLSKKKFRAQHPYVSRQQHQKKDSAKWQKEEQDEEEMEDENWDDNDDDYGSGRADEDDGELRHHSEGNMKRKKREVSPSEIYFCDICRAKLAAESTKTSTPVESPLLSKDP</sequence>
<feature type="compositionally biased region" description="Polar residues" evidence="1">
    <location>
        <begin position="1"/>
        <end position="14"/>
    </location>
</feature>
<feature type="compositionally biased region" description="Acidic residues" evidence="1">
    <location>
        <begin position="159"/>
        <end position="187"/>
    </location>
</feature>
<gene>
    <name evidence="2" type="ORF">KP509_01G087600</name>
</gene>
<evidence type="ECO:0000313" key="2">
    <source>
        <dbReference type="EMBL" id="KAH7447020.1"/>
    </source>
</evidence>
<dbReference type="Proteomes" id="UP000825935">
    <property type="component" value="Chromosome 1"/>
</dbReference>
<comment type="caution">
    <text evidence="2">The sequence shown here is derived from an EMBL/GenBank/DDBJ whole genome shotgun (WGS) entry which is preliminary data.</text>
</comment>
<feature type="compositionally biased region" description="Low complexity" evidence="1">
    <location>
        <begin position="51"/>
        <end position="73"/>
    </location>
</feature>